<comment type="caution">
    <text evidence="1">The sequence shown here is derived from an EMBL/GenBank/DDBJ whole genome shotgun (WGS) entry which is preliminary data.</text>
</comment>
<sequence>MSDASAFEVEFPKYLDGYEFETESKGYLFDVIVRSGTRQWSVTVYDVARLHQEVSDEVQASGGFALSNLLVVDRVTRSTIFDALSELANSDFVEFSQVEI</sequence>
<dbReference type="OrthoDB" id="513474at2"/>
<dbReference type="Proteomes" id="UP000292695">
    <property type="component" value="Unassembled WGS sequence"/>
</dbReference>
<protein>
    <submittedName>
        <fullName evidence="1">Uncharacterized protein</fullName>
    </submittedName>
</protein>
<evidence type="ECO:0000313" key="2">
    <source>
        <dbReference type="Proteomes" id="UP000292695"/>
    </source>
</evidence>
<keyword evidence="2" id="KW-1185">Reference proteome</keyword>
<dbReference type="RefSeq" id="WP_131286281.1">
    <property type="nucleotide sequence ID" value="NZ_SJKA01000003.1"/>
</dbReference>
<accession>A0A4R0IWF2</accession>
<name>A0A4R0IWF2_9ACTN</name>
<dbReference type="EMBL" id="SJKA01000003">
    <property type="protein sequence ID" value="TCC36934.1"/>
    <property type="molecule type" value="Genomic_DNA"/>
</dbReference>
<organism evidence="1 2">
    <name type="scientific">Kribbella sindirgiensis</name>
    <dbReference type="NCBI Taxonomy" id="1124744"/>
    <lineage>
        <taxon>Bacteria</taxon>
        <taxon>Bacillati</taxon>
        <taxon>Actinomycetota</taxon>
        <taxon>Actinomycetes</taxon>
        <taxon>Propionibacteriales</taxon>
        <taxon>Kribbellaceae</taxon>
        <taxon>Kribbella</taxon>
    </lineage>
</organism>
<gene>
    <name evidence="1" type="ORF">E0H50_09615</name>
</gene>
<reference evidence="1 2" key="1">
    <citation type="submission" date="2019-02" db="EMBL/GenBank/DDBJ databases">
        <title>Kribbella capetownensis sp. nov. and Kribbella speibonae sp. nov., isolated from soil.</title>
        <authorList>
            <person name="Curtis S.M."/>
            <person name="Norton I."/>
            <person name="Everest G.J."/>
            <person name="Meyers P.R."/>
        </authorList>
    </citation>
    <scope>NUCLEOTIDE SEQUENCE [LARGE SCALE GENOMIC DNA]</scope>
    <source>
        <strain evidence="1 2">DSM 27082</strain>
    </source>
</reference>
<proteinExistence type="predicted"/>
<dbReference type="AlphaFoldDB" id="A0A4R0IWF2"/>
<evidence type="ECO:0000313" key="1">
    <source>
        <dbReference type="EMBL" id="TCC36934.1"/>
    </source>
</evidence>